<dbReference type="InterPro" id="IPR029071">
    <property type="entry name" value="Ubiquitin-like_domsf"/>
</dbReference>
<keyword evidence="2 6" id="KW-0812">Transmembrane</keyword>
<feature type="region of interest" description="Disordered" evidence="5">
    <location>
        <begin position="581"/>
        <end position="601"/>
    </location>
</feature>
<feature type="region of interest" description="Disordered" evidence="5">
    <location>
        <begin position="394"/>
        <end position="414"/>
    </location>
</feature>
<feature type="region of interest" description="Disordered" evidence="5">
    <location>
        <begin position="650"/>
        <end position="682"/>
    </location>
</feature>
<evidence type="ECO:0000313" key="8">
    <source>
        <dbReference type="EMBL" id="OCF36425.1"/>
    </source>
</evidence>
<evidence type="ECO:0000256" key="5">
    <source>
        <dbReference type="SAM" id="MobiDB-lite"/>
    </source>
</evidence>
<keyword evidence="3 6" id="KW-1133">Transmembrane helix</keyword>
<dbReference type="Gene3D" id="3.10.20.90">
    <property type="entry name" value="Phosphatidylinositol 3-kinase Catalytic Subunit, Chain A, domain 1"/>
    <property type="match status" value="1"/>
</dbReference>
<proteinExistence type="predicted"/>
<protein>
    <recommendedName>
        <fullName evidence="7">Ubiquitin-like domain-containing protein</fullName>
    </recommendedName>
</protein>
<accession>A0A1B9GZJ2</accession>
<reference evidence="9" key="2">
    <citation type="submission" date="2013-12" db="EMBL/GenBank/DDBJ databases">
        <title>Evolution of pathogenesis and genome organization in the Tremellales.</title>
        <authorList>
            <person name="Cuomo C."/>
            <person name="Litvintseva A."/>
            <person name="Heitman J."/>
            <person name="Chen Y."/>
            <person name="Sun S."/>
            <person name="Springer D."/>
            <person name="Dromer F."/>
            <person name="Young S."/>
            <person name="Zeng Q."/>
            <person name="Chapman S."/>
            <person name="Gujja S."/>
            <person name="Saif S."/>
            <person name="Birren B."/>
        </authorList>
    </citation>
    <scope>NUCLEOTIDE SEQUENCE [LARGE SCALE GENOMIC DNA]</scope>
    <source>
        <strain evidence="9">BCC8398</strain>
    </source>
</reference>
<feature type="compositionally biased region" description="Polar residues" evidence="5">
    <location>
        <begin position="38"/>
        <end position="49"/>
    </location>
</feature>
<comment type="subcellular location">
    <subcellularLocation>
        <location evidence="1">Membrane</location>
    </subcellularLocation>
</comment>
<dbReference type="EMBL" id="KI669495">
    <property type="protein sequence ID" value="OCF36425.1"/>
    <property type="molecule type" value="Genomic_DNA"/>
</dbReference>
<keyword evidence="4 6" id="KW-0472">Membrane</keyword>
<dbReference type="CDD" id="cd17039">
    <property type="entry name" value="Ubl_ubiquitin_like"/>
    <property type="match status" value="1"/>
</dbReference>
<evidence type="ECO:0000256" key="3">
    <source>
        <dbReference type="ARBA" id="ARBA00022989"/>
    </source>
</evidence>
<dbReference type="InterPro" id="IPR000626">
    <property type="entry name" value="Ubiquitin-like_dom"/>
</dbReference>
<evidence type="ECO:0000259" key="7">
    <source>
        <dbReference type="PROSITE" id="PS50053"/>
    </source>
</evidence>
<keyword evidence="9" id="KW-1185">Reference proteome</keyword>
<feature type="compositionally biased region" description="Basic and acidic residues" evidence="5">
    <location>
        <begin position="662"/>
        <end position="671"/>
    </location>
</feature>
<dbReference type="GO" id="GO:0016020">
    <property type="term" value="C:membrane"/>
    <property type="evidence" value="ECO:0007669"/>
    <property type="project" value="UniProtKB-SubCell"/>
</dbReference>
<feature type="compositionally biased region" description="Low complexity" evidence="5">
    <location>
        <begin position="50"/>
        <end position="62"/>
    </location>
</feature>
<feature type="domain" description="Ubiquitin-like" evidence="7">
    <location>
        <begin position="87"/>
        <end position="156"/>
    </location>
</feature>
<dbReference type="PANTHER" id="PTHR12943:SF27">
    <property type="entry name" value="HOMOCYSTEINE-INDUCED ENDOPLASMIC RETICULUM PROTEIN, ISOFORM A"/>
    <property type="match status" value="1"/>
</dbReference>
<dbReference type="Proteomes" id="UP000092666">
    <property type="component" value="Unassembled WGS sequence"/>
</dbReference>
<feature type="transmembrane region" description="Helical" evidence="6">
    <location>
        <begin position="610"/>
        <end position="631"/>
    </location>
</feature>
<dbReference type="PANTHER" id="PTHR12943">
    <property type="entry name" value="HOMOCYSTEINE-RESPONSIVE ENDOPLASMIC RETICULUM-RESIDENT UNIQUITIN-LIKE DOMAIN HERPUD PROTEIN FAMILY MEMBER"/>
    <property type="match status" value="1"/>
</dbReference>
<gene>
    <name evidence="8" type="ORF">I316_01674</name>
</gene>
<feature type="compositionally biased region" description="Low complexity" evidence="5">
    <location>
        <begin position="522"/>
        <end position="532"/>
    </location>
</feature>
<reference evidence="8 9" key="1">
    <citation type="submission" date="2013-07" db="EMBL/GenBank/DDBJ databases">
        <title>The Genome Sequence of Cryptococcus heveanensis BCC8398.</title>
        <authorList>
            <consortium name="The Broad Institute Genome Sequencing Platform"/>
            <person name="Cuomo C."/>
            <person name="Litvintseva A."/>
            <person name="Chen Y."/>
            <person name="Heitman J."/>
            <person name="Sun S."/>
            <person name="Springer D."/>
            <person name="Dromer F."/>
            <person name="Young S.K."/>
            <person name="Zeng Q."/>
            <person name="Gargeya S."/>
            <person name="Fitzgerald M."/>
            <person name="Abouelleil A."/>
            <person name="Alvarado L."/>
            <person name="Berlin A.M."/>
            <person name="Chapman S.B."/>
            <person name="Dewar J."/>
            <person name="Goldberg J."/>
            <person name="Griggs A."/>
            <person name="Gujja S."/>
            <person name="Hansen M."/>
            <person name="Howarth C."/>
            <person name="Imamovic A."/>
            <person name="Larimer J."/>
            <person name="McCowan C."/>
            <person name="Murphy C."/>
            <person name="Pearson M."/>
            <person name="Priest M."/>
            <person name="Roberts A."/>
            <person name="Saif S."/>
            <person name="Shea T."/>
            <person name="Sykes S."/>
            <person name="Wortman J."/>
            <person name="Nusbaum C."/>
            <person name="Birren B."/>
        </authorList>
    </citation>
    <scope>NUCLEOTIDE SEQUENCE [LARGE SCALE GENOMIC DNA]</scope>
    <source>
        <strain evidence="8 9">BCC8398</strain>
    </source>
</reference>
<organism evidence="8 9">
    <name type="scientific">Kwoniella heveanensis BCC8398</name>
    <dbReference type="NCBI Taxonomy" id="1296120"/>
    <lineage>
        <taxon>Eukaryota</taxon>
        <taxon>Fungi</taxon>
        <taxon>Dikarya</taxon>
        <taxon>Basidiomycota</taxon>
        <taxon>Agaricomycotina</taxon>
        <taxon>Tremellomycetes</taxon>
        <taxon>Tremellales</taxon>
        <taxon>Cryptococcaceae</taxon>
        <taxon>Kwoniella</taxon>
    </lineage>
</organism>
<feature type="region of interest" description="Disordered" evidence="5">
    <location>
        <begin position="711"/>
        <end position="738"/>
    </location>
</feature>
<evidence type="ECO:0000313" key="9">
    <source>
        <dbReference type="Proteomes" id="UP000092666"/>
    </source>
</evidence>
<dbReference type="STRING" id="1296120.A0A1B9GZJ2"/>
<dbReference type="GO" id="GO:0030968">
    <property type="term" value="P:endoplasmic reticulum unfolded protein response"/>
    <property type="evidence" value="ECO:0007669"/>
    <property type="project" value="TreeGrafter"/>
</dbReference>
<dbReference type="SUPFAM" id="SSF54236">
    <property type="entry name" value="Ubiquitin-like"/>
    <property type="match status" value="1"/>
</dbReference>
<evidence type="ECO:0000256" key="4">
    <source>
        <dbReference type="ARBA" id="ARBA00023136"/>
    </source>
</evidence>
<feature type="compositionally biased region" description="Low complexity" evidence="5">
    <location>
        <begin position="400"/>
        <end position="414"/>
    </location>
</feature>
<dbReference type="InterPro" id="IPR039751">
    <property type="entry name" value="HERPUD1/2"/>
</dbReference>
<dbReference type="AlphaFoldDB" id="A0A1B9GZJ2"/>
<evidence type="ECO:0000256" key="6">
    <source>
        <dbReference type="SAM" id="Phobius"/>
    </source>
</evidence>
<dbReference type="PROSITE" id="PS50053">
    <property type="entry name" value="UBIQUITIN_2"/>
    <property type="match status" value="1"/>
</dbReference>
<name>A0A1B9GZJ2_9TREE</name>
<feature type="region of interest" description="Disordered" evidence="5">
    <location>
        <begin position="508"/>
        <end position="566"/>
    </location>
</feature>
<sequence>MQNDPHIHAHPHHTGETSPLPPSSPSLSTTFRHHPQPGATTPTTEGPDQSSTAGPSSSSSCSTLRHRTPYIQSQHNNSTGTNGMDTIRVSVQTPFGDSGHRSRRKEGYPLSRSITVQQLKDDLVGGKLEGAGFWEKEGMRMVYQGRIVRDHETLGDIVGKTTDPDHVYVFHLVARRIPMTPMPMSPLHHPATTFPSTPNVPPITQLESAPQPTLSHVGGSVNSLALTDTIHYLLFTSRHHLFRLLNLDPLRWDDMVPPPVISQEKAREAVMSVVKTFAAQTDHAEVGREQWEHAFEGDDEASVKVVWEKRGRDGVEREIRATWRSVTGRPMADHGEETVHVEVDGITYSLSLPAPQDMTPSQLTHLLIYLRITALIPHLNLLLHQSLLLQTLPSPPPANTASQQPFPAPTPTTTIAPPGTRVVFRRTFRLRIPAISLTVLSNVFFSLIKNIMMIWMLTRNMRWDDYRFWVISGFAGGWWAVEVYGQLNRQAREVRARARAAAAAAAAGGAGDGTNHGGNAGQGQAQDNGNGQTPPVVINQDQPQANVAANNGNAPRPTPPRPRRNTTTTLASLIPRIHLATDSAELRLPPPSLNSPTSFSRPTQIRDRPMWVVTQLLLPIALWFVTLIPEWEAIRARAIRRRERSMRVLVNEMQPPQPPEQGEDRPGRVEDDTATPADQGLRRTFRLPDGMSECAKKYYLRVMERGEGIDWEEEREAQRAMGIEDEAEDGDGMRLRML</sequence>
<dbReference type="OrthoDB" id="21589at2759"/>
<evidence type="ECO:0000256" key="1">
    <source>
        <dbReference type="ARBA" id="ARBA00004370"/>
    </source>
</evidence>
<feature type="transmembrane region" description="Helical" evidence="6">
    <location>
        <begin position="434"/>
        <end position="456"/>
    </location>
</feature>
<feature type="compositionally biased region" description="Gly residues" evidence="5">
    <location>
        <begin position="508"/>
        <end position="521"/>
    </location>
</feature>
<feature type="region of interest" description="Disordered" evidence="5">
    <location>
        <begin position="1"/>
        <end position="64"/>
    </location>
</feature>
<evidence type="ECO:0000256" key="2">
    <source>
        <dbReference type="ARBA" id="ARBA00022692"/>
    </source>
</evidence>